<dbReference type="Ensembl" id="ENSMZET00005038908.1">
    <property type="protein sequence ID" value="ENSMZEP00005037598.1"/>
    <property type="gene ID" value="ENSMZEG00005028041.1"/>
</dbReference>
<dbReference type="InterPro" id="IPR001197">
    <property type="entry name" value="Ribosomal_uL16_euk_arch"/>
</dbReference>
<evidence type="ECO:0000313" key="1">
    <source>
        <dbReference type="Ensembl" id="ENSMZEP00005037598.1"/>
    </source>
</evidence>
<keyword evidence="2" id="KW-1185">Reference proteome</keyword>
<protein>
    <submittedName>
        <fullName evidence="1">Ribosomal protein L10</fullName>
    </submittedName>
</protein>
<accession>A0A3P9DTK1</accession>
<dbReference type="CDD" id="cd01433">
    <property type="entry name" value="Ribosomal_L16_L10e"/>
    <property type="match status" value="1"/>
</dbReference>
<dbReference type="PANTHER" id="PTHR11726">
    <property type="entry name" value="60S RIBOSOMAL PROTEIN L10"/>
    <property type="match status" value="1"/>
</dbReference>
<dbReference type="InterPro" id="IPR016180">
    <property type="entry name" value="Ribosomal_uL16_dom"/>
</dbReference>
<reference evidence="1" key="1">
    <citation type="submission" date="2025-08" db="UniProtKB">
        <authorList>
            <consortium name="Ensembl"/>
        </authorList>
    </citation>
    <scope>IDENTIFICATION</scope>
</reference>
<dbReference type="GO" id="GO:0005840">
    <property type="term" value="C:ribosome"/>
    <property type="evidence" value="ECO:0007669"/>
    <property type="project" value="InterPro"/>
</dbReference>
<dbReference type="GeneTree" id="ENSGT00390000003897"/>
<dbReference type="Gene3D" id="3.90.1170.10">
    <property type="entry name" value="Ribosomal protein L10e/L16"/>
    <property type="match status" value="1"/>
</dbReference>
<proteinExistence type="predicted"/>
<dbReference type="InterPro" id="IPR036920">
    <property type="entry name" value="Ribosomal_uL16_sf"/>
</dbReference>
<name>A0A3P9DTK1_9CICH</name>
<reference evidence="1" key="2">
    <citation type="submission" date="2025-09" db="UniProtKB">
        <authorList>
            <consortium name="Ensembl"/>
        </authorList>
    </citation>
    <scope>IDENTIFICATION</scope>
</reference>
<evidence type="ECO:0000313" key="2">
    <source>
        <dbReference type="Proteomes" id="UP000265160"/>
    </source>
</evidence>
<sequence>AGRRPRWMSSPVRPHALEAARICDGFHIRMRLHPFHVIRIKKCVLLQTGMRGAFGKPQAPCRVHIGQVIMSALRRAKFKLNPCLCSRPQIHISKKYGFTKFNACDFDDMMAEKGPLARWRALHAV</sequence>
<dbReference type="AlphaFoldDB" id="A0A3P9DTK1"/>
<dbReference type="Proteomes" id="UP000265160">
    <property type="component" value="Unplaced"/>
</dbReference>
<dbReference type="SUPFAM" id="SSF54686">
    <property type="entry name" value="Ribosomal protein L16p/L10e"/>
    <property type="match status" value="1"/>
</dbReference>
<dbReference type="GO" id="GO:0003735">
    <property type="term" value="F:structural constituent of ribosome"/>
    <property type="evidence" value="ECO:0007669"/>
    <property type="project" value="InterPro"/>
</dbReference>
<dbReference type="GO" id="GO:0006412">
    <property type="term" value="P:translation"/>
    <property type="evidence" value="ECO:0007669"/>
    <property type="project" value="InterPro"/>
</dbReference>
<organism evidence="1 2">
    <name type="scientific">Maylandia zebra</name>
    <name type="common">zebra mbuna</name>
    <dbReference type="NCBI Taxonomy" id="106582"/>
    <lineage>
        <taxon>Eukaryota</taxon>
        <taxon>Metazoa</taxon>
        <taxon>Chordata</taxon>
        <taxon>Craniata</taxon>
        <taxon>Vertebrata</taxon>
        <taxon>Euteleostomi</taxon>
        <taxon>Actinopterygii</taxon>
        <taxon>Neopterygii</taxon>
        <taxon>Teleostei</taxon>
        <taxon>Neoteleostei</taxon>
        <taxon>Acanthomorphata</taxon>
        <taxon>Ovalentaria</taxon>
        <taxon>Cichlomorphae</taxon>
        <taxon>Cichliformes</taxon>
        <taxon>Cichlidae</taxon>
        <taxon>African cichlids</taxon>
        <taxon>Pseudocrenilabrinae</taxon>
        <taxon>Haplochromini</taxon>
        <taxon>Maylandia</taxon>
        <taxon>Maylandia zebra complex</taxon>
    </lineage>
</organism>